<evidence type="ECO:0000313" key="1">
    <source>
        <dbReference type="EMBL" id="KAI4369603.1"/>
    </source>
</evidence>
<organism evidence="1 2">
    <name type="scientific">Melastoma candidum</name>
    <dbReference type="NCBI Taxonomy" id="119954"/>
    <lineage>
        <taxon>Eukaryota</taxon>
        <taxon>Viridiplantae</taxon>
        <taxon>Streptophyta</taxon>
        <taxon>Embryophyta</taxon>
        <taxon>Tracheophyta</taxon>
        <taxon>Spermatophyta</taxon>
        <taxon>Magnoliopsida</taxon>
        <taxon>eudicotyledons</taxon>
        <taxon>Gunneridae</taxon>
        <taxon>Pentapetalae</taxon>
        <taxon>rosids</taxon>
        <taxon>malvids</taxon>
        <taxon>Myrtales</taxon>
        <taxon>Melastomataceae</taxon>
        <taxon>Melastomatoideae</taxon>
        <taxon>Melastomateae</taxon>
        <taxon>Melastoma</taxon>
    </lineage>
</organism>
<sequence length="91" mass="10886">MGNQACFFTYYALSCRLQQEAELKRLEEETTRRLEETIRKNVEERLISEEVKSEIERRIEIGRKILFDDVEAQLKREKEAALLEAIHKEML</sequence>
<dbReference type="Proteomes" id="UP001057402">
    <property type="component" value="Chromosome 5"/>
</dbReference>
<protein>
    <submittedName>
        <fullName evidence="1">Uncharacterized protein</fullName>
    </submittedName>
</protein>
<name>A0ACB9QWL3_9MYRT</name>
<proteinExistence type="predicted"/>
<evidence type="ECO:0000313" key="2">
    <source>
        <dbReference type="Proteomes" id="UP001057402"/>
    </source>
</evidence>
<gene>
    <name evidence="1" type="ORF">MLD38_018028</name>
</gene>
<comment type="caution">
    <text evidence="1">The sequence shown here is derived from an EMBL/GenBank/DDBJ whole genome shotgun (WGS) entry which is preliminary data.</text>
</comment>
<reference evidence="2" key="1">
    <citation type="journal article" date="2023" name="Front. Plant Sci.">
        <title>Chromosomal-level genome assembly of Melastoma candidum provides insights into trichome evolution.</title>
        <authorList>
            <person name="Zhong Y."/>
            <person name="Wu W."/>
            <person name="Sun C."/>
            <person name="Zou P."/>
            <person name="Liu Y."/>
            <person name="Dai S."/>
            <person name="Zhou R."/>
        </authorList>
    </citation>
    <scope>NUCLEOTIDE SEQUENCE [LARGE SCALE GENOMIC DNA]</scope>
</reference>
<keyword evidence="2" id="KW-1185">Reference proteome</keyword>
<accession>A0ACB9QWL3</accession>
<dbReference type="EMBL" id="CM042884">
    <property type="protein sequence ID" value="KAI4369603.1"/>
    <property type="molecule type" value="Genomic_DNA"/>
</dbReference>